<dbReference type="PROSITE" id="PS00163">
    <property type="entry name" value="FUMARATE_LYASES"/>
    <property type="match status" value="1"/>
</dbReference>
<sequence>MSKLWQKKTTDTDSDAAKKVEAFTVGNDYELDQRLVPCDVKGSVAHAKALLKAKVITADENKRLEKALNRILNIWEKGEFVIRIEDEDMHTAIENHLSEQLGELGRKIHAGRSRNDQVLTAMRLYEKETLGDILEMVKGCADELLGLAEENREVLLPGYTHTRKAMLSTIGLWAGGFAEMLIMQAESAAGIQKLINRSPLGTAAGFGTTFDIDRVYESELLGFEGPLICATTAQLSRGWVELQLVQFLAGITSVLNRLASDIIQYSSEAYGFFDLDVSVCTGSSIMPQKKNPDVAELIRGGHSVVVGCASTLQTVSANLISGYHRDLQLTKEPVLKAIDKTSELLEAAKLLIRSVRPDREACRKACSYEIFAAEKANAMVRDEGLSFREAYRRVAAELKHEDAVPRDIRLEQYSHLGAPGNPGLALLRKRLLRM</sequence>
<evidence type="ECO:0000256" key="2">
    <source>
        <dbReference type="ARBA" id="ARBA00004941"/>
    </source>
</evidence>
<dbReference type="GO" id="GO:0005829">
    <property type="term" value="C:cytosol"/>
    <property type="evidence" value="ECO:0007669"/>
    <property type="project" value="TreeGrafter"/>
</dbReference>
<dbReference type="NCBIfam" id="TIGR00838">
    <property type="entry name" value="argH"/>
    <property type="match status" value="1"/>
</dbReference>
<evidence type="ECO:0000256" key="3">
    <source>
        <dbReference type="ARBA" id="ARBA00012338"/>
    </source>
</evidence>
<dbReference type="EC" id="4.3.2.1" evidence="3 5"/>
<dbReference type="Pfam" id="PF00206">
    <property type="entry name" value="Lyase_1"/>
    <property type="match status" value="1"/>
</dbReference>
<dbReference type="InterPro" id="IPR008948">
    <property type="entry name" value="L-Aspartase-like"/>
</dbReference>
<evidence type="ECO:0000256" key="4">
    <source>
        <dbReference type="ARBA" id="ARBA00022571"/>
    </source>
</evidence>
<dbReference type="Gene3D" id="1.10.275.10">
    <property type="entry name" value="Fumarase/aspartase (N-terminal domain)"/>
    <property type="match status" value="1"/>
</dbReference>
<dbReference type="GO" id="GO:0042450">
    <property type="term" value="P:L-arginine biosynthetic process via ornithine"/>
    <property type="evidence" value="ECO:0007669"/>
    <property type="project" value="UniProtKB-UniRule"/>
</dbReference>
<dbReference type="InterPro" id="IPR009049">
    <property type="entry name" value="Argininosuccinate_lyase"/>
</dbReference>
<comment type="caution">
    <text evidence="7">The sequence shown here is derived from an EMBL/GenBank/DDBJ whole genome shotgun (WGS) entry which is preliminary data.</text>
</comment>
<dbReference type="CDD" id="cd01359">
    <property type="entry name" value="Argininosuccinate_lyase"/>
    <property type="match status" value="1"/>
</dbReference>
<dbReference type="Gene3D" id="1.10.40.30">
    <property type="entry name" value="Fumarase/aspartase (C-terminal domain)"/>
    <property type="match status" value="1"/>
</dbReference>
<dbReference type="InterPro" id="IPR000362">
    <property type="entry name" value="Fumarate_lyase_fam"/>
</dbReference>
<dbReference type="InterPro" id="IPR022761">
    <property type="entry name" value="Fumarate_lyase_N"/>
</dbReference>
<dbReference type="PANTHER" id="PTHR43814">
    <property type="entry name" value="ARGININOSUCCINATE LYASE"/>
    <property type="match status" value="1"/>
</dbReference>
<proteinExistence type="predicted"/>
<organism evidence="7 8">
    <name type="scientific">Rhodohalobacter mucosus</name>
    <dbReference type="NCBI Taxonomy" id="2079485"/>
    <lineage>
        <taxon>Bacteria</taxon>
        <taxon>Pseudomonadati</taxon>
        <taxon>Balneolota</taxon>
        <taxon>Balneolia</taxon>
        <taxon>Balneolales</taxon>
        <taxon>Balneolaceae</taxon>
        <taxon>Rhodohalobacter</taxon>
    </lineage>
</organism>
<dbReference type="UniPathway" id="UPA00068">
    <property type="reaction ID" value="UER00114"/>
</dbReference>
<dbReference type="RefSeq" id="WP_109644647.1">
    <property type="nucleotide sequence ID" value="NZ_QGGB01000002.1"/>
</dbReference>
<keyword evidence="8" id="KW-1185">Reference proteome</keyword>
<dbReference type="PRINTS" id="PR00145">
    <property type="entry name" value="ARGSUCLYASE"/>
</dbReference>
<protein>
    <recommendedName>
        <fullName evidence="3 5">Argininosuccinate lyase</fullName>
        <ecNumber evidence="3 5">4.3.2.1</ecNumber>
    </recommendedName>
</protein>
<comment type="catalytic activity">
    <reaction evidence="1">
        <text>2-(N(omega)-L-arginino)succinate = fumarate + L-arginine</text>
        <dbReference type="Rhea" id="RHEA:24020"/>
        <dbReference type="ChEBI" id="CHEBI:29806"/>
        <dbReference type="ChEBI" id="CHEBI:32682"/>
        <dbReference type="ChEBI" id="CHEBI:57472"/>
        <dbReference type="EC" id="4.3.2.1"/>
    </reaction>
</comment>
<dbReference type="EMBL" id="QGGB01000002">
    <property type="protein sequence ID" value="PWN07976.1"/>
    <property type="molecule type" value="Genomic_DNA"/>
</dbReference>
<dbReference type="Gene3D" id="1.20.200.10">
    <property type="entry name" value="Fumarase/aspartase (Central domain)"/>
    <property type="match status" value="1"/>
</dbReference>
<reference evidence="7 8" key="1">
    <citation type="submission" date="2018-05" db="EMBL/GenBank/DDBJ databases">
        <title>Rhodohalobacter halophilus gen. nov., sp. nov., a moderately halophilic member of the family Balneolaceae.</title>
        <authorList>
            <person name="Liu Z.-W."/>
        </authorList>
    </citation>
    <scope>NUCLEOTIDE SEQUENCE [LARGE SCALE GENOMIC DNA]</scope>
    <source>
        <strain evidence="7 8">8A47</strain>
    </source>
</reference>
<dbReference type="SUPFAM" id="SSF48557">
    <property type="entry name" value="L-aspartase-like"/>
    <property type="match status" value="1"/>
</dbReference>
<dbReference type="PRINTS" id="PR00149">
    <property type="entry name" value="FUMRATELYASE"/>
</dbReference>
<evidence type="ECO:0000313" key="7">
    <source>
        <dbReference type="EMBL" id="PWN07976.1"/>
    </source>
</evidence>
<dbReference type="PANTHER" id="PTHR43814:SF1">
    <property type="entry name" value="ARGININOSUCCINATE LYASE"/>
    <property type="match status" value="1"/>
</dbReference>
<dbReference type="AlphaFoldDB" id="A0A316U3F9"/>
<dbReference type="OrthoDB" id="9769623at2"/>
<keyword evidence="4" id="KW-0028">Amino-acid biosynthesis</keyword>
<dbReference type="GO" id="GO:0004056">
    <property type="term" value="F:argininosuccinate lyase activity"/>
    <property type="evidence" value="ECO:0007669"/>
    <property type="project" value="UniProtKB-UniRule"/>
</dbReference>
<evidence type="ECO:0000313" key="8">
    <source>
        <dbReference type="Proteomes" id="UP000245533"/>
    </source>
</evidence>
<name>A0A316U3F9_9BACT</name>
<keyword evidence="4" id="KW-0055">Arginine biosynthesis</keyword>
<evidence type="ECO:0000256" key="5">
    <source>
        <dbReference type="NCBIfam" id="TIGR00838"/>
    </source>
</evidence>
<evidence type="ECO:0000256" key="1">
    <source>
        <dbReference type="ARBA" id="ARBA00000985"/>
    </source>
</evidence>
<accession>A0A316U3F9</accession>
<keyword evidence="7" id="KW-0456">Lyase</keyword>
<dbReference type="InterPro" id="IPR020557">
    <property type="entry name" value="Fumarate_lyase_CS"/>
</dbReference>
<dbReference type="Proteomes" id="UP000245533">
    <property type="component" value="Unassembled WGS sequence"/>
</dbReference>
<feature type="domain" description="Fumarate lyase N-terminal" evidence="6">
    <location>
        <begin position="31"/>
        <end position="307"/>
    </location>
</feature>
<dbReference type="InterPro" id="IPR024083">
    <property type="entry name" value="Fumarase/histidase_N"/>
</dbReference>
<comment type="pathway">
    <text evidence="2">Amino-acid biosynthesis; L-arginine biosynthesis; L-arginine from L-ornithine and carbamoyl phosphate: step 3/3.</text>
</comment>
<gene>
    <name evidence="7" type="primary">argH</name>
    <name evidence="7" type="ORF">DDZ15_02895</name>
</gene>
<evidence type="ECO:0000259" key="6">
    <source>
        <dbReference type="Pfam" id="PF00206"/>
    </source>
</evidence>